<gene>
    <name evidence="1" type="ORF">BDY17DRAFT_281718</name>
</gene>
<dbReference type="InterPro" id="IPR051961">
    <property type="entry name" value="Fungal_Metabolite_Diox"/>
</dbReference>
<dbReference type="EMBL" id="MU001636">
    <property type="protein sequence ID" value="KAF2482653.1"/>
    <property type="molecule type" value="Genomic_DNA"/>
</dbReference>
<evidence type="ECO:0000313" key="1">
    <source>
        <dbReference type="EMBL" id="KAF2482653.1"/>
    </source>
</evidence>
<sequence>MPKRTHSDTLYDQEVHTVHVSDTARAAGIASPELIAEALTYLHRDGILILENAIETSHLDALNDVLAPEAFEIAKNPNHHFNFGRQTRNMDQAPPLNPELMFQDVWANPVACSILKAILGPEIVCHYANGNTALKANGRQPVHSDIEKPHPAFPFAYLINIPLCDLSIQNGSTEVWLGSHHDSCADQHVVYDGERVLHIKPELVEQRRQHSPPTNPCSKKGSLIIRDIRLWHAGIPNRTANPRIMLAFVIQPKWFKAPSRVLLPLKAKGLVDQWRANTGLEYHAGWVDGDVDHKTVRSTDVDFSTNNSKMLELEELMRPPSLASTARRNDP</sequence>
<dbReference type="PANTHER" id="PTHR37563:SF2">
    <property type="entry name" value="PHYTANOYL-COA DIOXYGENASE FAMILY PROTEIN (AFU_ORTHOLOGUE AFUA_2G03330)"/>
    <property type="match status" value="1"/>
</dbReference>
<dbReference type="AlphaFoldDB" id="A0A6A6PT36"/>
<dbReference type="Proteomes" id="UP000799767">
    <property type="component" value="Unassembled WGS sequence"/>
</dbReference>
<protein>
    <recommendedName>
        <fullName evidence="3">Phytanoyl-CoA dioxygenase family protein</fullName>
    </recommendedName>
</protein>
<dbReference type="OrthoDB" id="407832at2759"/>
<dbReference type="GeneID" id="54473062"/>
<proteinExistence type="predicted"/>
<dbReference type="RefSeq" id="XP_033589223.1">
    <property type="nucleotide sequence ID" value="XM_033732060.1"/>
</dbReference>
<dbReference type="Gene3D" id="2.60.120.620">
    <property type="entry name" value="q2cbj1_9rhob like domain"/>
    <property type="match status" value="1"/>
</dbReference>
<name>A0A6A6PT36_9PEZI</name>
<reference evidence="1" key="1">
    <citation type="journal article" date="2020" name="Stud. Mycol.">
        <title>101 Dothideomycetes genomes: a test case for predicting lifestyles and emergence of pathogens.</title>
        <authorList>
            <person name="Haridas S."/>
            <person name="Albert R."/>
            <person name="Binder M."/>
            <person name="Bloem J."/>
            <person name="Labutti K."/>
            <person name="Salamov A."/>
            <person name="Andreopoulos B."/>
            <person name="Baker S."/>
            <person name="Barry K."/>
            <person name="Bills G."/>
            <person name="Bluhm B."/>
            <person name="Cannon C."/>
            <person name="Castanera R."/>
            <person name="Culley D."/>
            <person name="Daum C."/>
            <person name="Ezra D."/>
            <person name="Gonzalez J."/>
            <person name="Henrissat B."/>
            <person name="Kuo A."/>
            <person name="Liang C."/>
            <person name="Lipzen A."/>
            <person name="Lutzoni F."/>
            <person name="Magnuson J."/>
            <person name="Mondo S."/>
            <person name="Nolan M."/>
            <person name="Ohm R."/>
            <person name="Pangilinan J."/>
            <person name="Park H.-J."/>
            <person name="Ramirez L."/>
            <person name="Alfaro M."/>
            <person name="Sun H."/>
            <person name="Tritt A."/>
            <person name="Yoshinaga Y."/>
            <person name="Zwiers L.-H."/>
            <person name="Turgeon B."/>
            <person name="Goodwin S."/>
            <person name="Spatafora J."/>
            <person name="Crous P."/>
            <person name="Grigoriev I."/>
        </authorList>
    </citation>
    <scope>NUCLEOTIDE SEQUENCE</scope>
    <source>
        <strain evidence="1">CBS 113389</strain>
    </source>
</reference>
<evidence type="ECO:0000313" key="2">
    <source>
        <dbReference type="Proteomes" id="UP000799767"/>
    </source>
</evidence>
<dbReference type="SUPFAM" id="SSF51197">
    <property type="entry name" value="Clavaminate synthase-like"/>
    <property type="match status" value="1"/>
</dbReference>
<dbReference type="InterPro" id="IPR008775">
    <property type="entry name" value="Phytyl_CoA_dOase-like"/>
</dbReference>
<organism evidence="1 2">
    <name type="scientific">Neohortaea acidophila</name>
    <dbReference type="NCBI Taxonomy" id="245834"/>
    <lineage>
        <taxon>Eukaryota</taxon>
        <taxon>Fungi</taxon>
        <taxon>Dikarya</taxon>
        <taxon>Ascomycota</taxon>
        <taxon>Pezizomycotina</taxon>
        <taxon>Dothideomycetes</taxon>
        <taxon>Dothideomycetidae</taxon>
        <taxon>Mycosphaerellales</taxon>
        <taxon>Teratosphaeriaceae</taxon>
        <taxon>Neohortaea</taxon>
    </lineage>
</organism>
<dbReference type="PANTHER" id="PTHR37563">
    <property type="entry name" value="PHYTANOYL-COA DIOXYGENASE FAMILY PROTEIN (AFU_ORTHOLOGUE AFUA_2G03330)"/>
    <property type="match status" value="1"/>
</dbReference>
<dbReference type="Pfam" id="PF05721">
    <property type="entry name" value="PhyH"/>
    <property type="match status" value="1"/>
</dbReference>
<evidence type="ECO:0008006" key="3">
    <source>
        <dbReference type="Google" id="ProtNLM"/>
    </source>
</evidence>
<keyword evidence="2" id="KW-1185">Reference proteome</keyword>
<accession>A0A6A6PT36</accession>